<organism evidence="1 2">
    <name type="scientific">Acer yangbiense</name>
    <dbReference type="NCBI Taxonomy" id="1000413"/>
    <lineage>
        <taxon>Eukaryota</taxon>
        <taxon>Viridiplantae</taxon>
        <taxon>Streptophyta</taxon>
        <taxon>Embryophyta</taxon>
        <taxon>Tracheophyta</taxon>
        <taxon>Spermatophyta</taxon>
        <taxon>Magnoliopsida</taxon>
        <taxon>eudicotyledons</taxon>
        <taxon>Gunneridae</taxon>
        <taxon>Pentapetalae</taxon>
        <taxon>rosids</taxon>
        <taxon>malvids</taxon>
        <taxon>Sapindales</taxon>
        <taxon>Sapindaceae</taxon>
        <taxon>Hippocastanoideae</taxon>
        <taxon>Acereae</taxon>
        <taxon>Acer</taxon>
    </lineage>
</organism>
<reference evidence="2" key="1">
    <citation type="journal article" date="2019" name="Gigascience">
        <title>De novo genome assembly of the endangered Acer yangbiense, a plant species with extremely small populations endemic to Yunnan Province, China.</title>
        <authorList>
            <person name="Yang J."/>
            <person name="Wariss H.M."/>
            <person name="Tao L."/>
            <person name="Zhang R."/>
            <person name="Yun Q."/>
            <person name="Hollingsworth P."/>
            <person name="Dao Z."/>
            <person name="Luo G."/>
            <person name="Guo H."/>
            <person name="Ma Y."/>
            <person name="Sun W."/>
        </authorList>
    </citation>
    <scope>NUCLEOTIDE SEQUENCE [LARGE SCALE GENOMIC DNA]</scope>
    <source>
        <strain evidence="2">cv. Malutang</strain>
    </source>
</reference>
<evidence type="ECO:0000313" key="1">
    <source>
        <dbReference type="EMBL" id="TXG69940.1"/>
    </source>
</evidence>
<keyword evidence="2" id="KW-1185">Reference proteome</keyword>
<dbReference type="PANTHER" id="PTHR34222:SF37">
    <property type="entry name" value="RETROTRANSPOSON GAG DOMAIN-CONTAINING PROTEIN"/>
    <property type="match status" value="1"/>
</dbReference>
<dbReference type="Proteomes" id="UP000323000">
    <property type="component" value="Chromosome 2"/>
</dbReference>
<dbReference type="PANTHER" id="PTHR34222">
    <property type="entry name" value="GAG_PRE-INTEGRS DOMAIN-CONTAINING PROTEIN"/>
    <property type="match status" value="1"/>
</dbReference>
<evidence type="ECO:0008006" key="3">
    <source>
        <dbReference type="Google" id="ProtNLM"/>
    </source>
</evidence>
<name>A0A5C7ILB0_9ROSI</name>
<proteinExistence type="predicted"/>
<evidence type="ECO:0000313" key="2">
    <source>
        <dbReference type="Proteomes" id="UP000323000"/>
    </source>
</evidence>
<gene>
    <name evidence="1" type="ORF">EZV62_004875</name>
</gene>
<protein>
    <recommendedName>
        <fullName evidence="3">Retrotransposon gag domain-containing protein</fullName>
    </recommendedName>
</protein>
<dbReference type="OrthoDB" id="5544992at2759"/>
<dbReference type="EMBL" id="VAHF01000002">
    <property type="protein sequence ID" value="TXG69940.1"/>
    <property type="molecule type" value="Genomic_DNA"/>
</dbReference>
<dbReference type="AlphaFoldDB" id="A0A5C7ILB0"/>
<accession>A0A5C7ILB0</accession>
<sequence length="207" mass="23698">MYSDLGNQSQIYELQLKLGESKQGSDTVTKYFAGLKRLWQDLDMYGEYTWKDPVDGAHYQKIYNTKQGSMSVTDYYNTLRGLLTELDLYQNVELKSSEDAKTIKDLMEREHVIQFLLGLKSEYDQARDRVLGRDPLPDLDEAFVIIRGEESNKELMSTKIVEVGEATVENSALAVTKSTDNKKSQDKDKLWCDYCNRGIHGLVLEAT</sequence>
<comment type="caution">
    <text evidence="1">The sequence shown here is derived from an EMBL/GenBank/DDBJ whole genome shotgun (WGS) entry which is preliminary data.</text>
</comment>